<dbReference type="AlphaFoldDB" id="A0A930BUC1"/>
<evidence type="ECO:0000256" key="7">
    <source>
        <dbReference type="ARBA" id="ARBA00022840"/>
    </source>
</evidence>
<evidence type="ECO:0000256" key="4">
    <source>
        <dbReference type="ARBA" id="ARBA00022679"/>
    </source>
</evidence>
<proteinExistence type="predicted"/>
<dbReference type="FunFam" id="3.30.565.10:FF:000010">
    <property type="entry name" value="Sensor histidine kinase RcsC"/>
    <property type="match status" value="1"/>
</dbReference>
<feature type="non-terminal residue" evidence="20">
    <location>
        <position position="1"/>
    </location>
</feature>
<dbReference type="Gene3D" id="1.10.287.130">
    <property type="match status" value="1"/>
</dbReference>
<dbReference type="PROSITE" id="PS50894">
    <property type="entry name" value="HPT"/>
    <property type="match status" value="1"/>
</dbReference>
<dbReference type="InterPro" id="IPR005467">
    <property type="entry name" value="His_kinase_dom"/>
</dbReference>
<evidence type="ECO:0000313" key="20">
    <source>
        <dbReference type="EMBL" id="MBF1164113.1"/>
    </source>
</evidence>
<dbReference type="Proteomes" id="UP000718593">
    <property type="component" value="Unassembled WGS sequence"/>
</dbReference>
<keyword evidence="6" id="KW-0418">Kinase</keyword>
<dbReference type="CDD" id="cd00130">
    <property type="entry name" value="PAS"/>
    <property type="match status" value="1"/>
</dbReference>
<accession>A0A930BUC1</accession>
<dbReference type="InterPro" id="IPR008207">
    <property type="entry name" value="Sig_transdc_His_kin_Hpt_dom"/>
</dbReference>
<feature type="modified residue" description="Phosphohistidine" evidence="13">
    <location>
        <position position="600"/>
    </location>
</feature>
<dbReference type="InterPro" id="IPR035965">
    <property type="entry name" value="PAS-like_dom_sf"/>
</dbReference>
<organism evidence="20 21">
    <name type="scientific">Dechloromonas agitata</name>
    <dbReference type="NCBI Taxonomy" id="73030"/>
    <lineage>
        <taxon>Bacteria</taxon>
        <taxon>Pseudomonadati</taxon>
        <taxon>Pseudomonadota</taxon>
        <taxon>Betaproteobacteria</taxon>
        <taxon>Rhodocyclales</taxon>
        <taxon>Azonexaceae</taxon>
        <taxon>Dechloromonas</taxon>
    </lineage>
</organism>
<evidence type="ECO:0000256" key="14">
    <source>
        <dbReference type="PROSITE-ProRule" id="PRU00169"/>
    </source>
</evidence>
<dbReference type="Gene3D" id="1.20.120.160">
    <property type="entry name" value="HPT domain"/>
    <property type="match status" value="1"/>
</dbReference>
<dbReference type="PROSITE" id="PS50109">
    <property type="entry name" value="HIS_KIN"/>
    <property type="match status" value="1"/>
</dbReference>
<evidence type="ECO:0000256" key="13">
    <source>
        <dbReference type="PROSITE-ProRule" id="PRU00110"/>
    </source>
</evidence>
<dbReference type="SMART" id="SM00448">
    <property type="entry name" value="REC"/>
    <property type="match status" value="1"/>
</dbReference>
<evidence type="ECO:0000259" key="15">
    <source>
        <dbReference type="PROSITE" id="PS50109"/>
    </source>
</evidence>
<evidence type="ECO:0000256" key="3">
    <source>
        <dbReference type="ARBA" id="ARBA00022553"/>
    </source>
</evidence>
<reference evidence="20" key="1">
    <citation type="submission" date="2020-04" db="EMBL/GenBank/DDBJ databases">
        <title>Deep metagenomics examines the oral microbiome during advanced dental caries in children, revealing novel taxa and co-occurrences with host molecules.</title>
        <authorList>
            <person name="Baker J.L."/>
            <person name="Morton J.T."/>
            <person name="Dinis M."/>
            <person name="Alvarez R."/>
            <person name="Tran N.C."/>
            <person name="Knight R."/>
            <person name="Edlund A."/>
        </authorList>
    </citation>
    <scope>NUCLEOTIDE SEQUENCE</scope>
    <source>
        <strain evidence="20">JCVI_32_bin.24</strain>
    </source>
</reference>
<evidence type="ECO:0000256" key="1">
    <source>
        <dbReference type="ARBA" id="ARBA00000085"/>
    </source>
</evidence>
<evidence type="ECO:0000256" key="10">
    <source>
        <dbReference type="ARBA" id="ARBA00064003"/>
    </source>
</evidence>
<dbReference type="GO" id="GO:0005524">
    <property type="term" value="F:ATP binding"/>
    <property type="evidence" value="ECO:0007669"/>
    <property type="project" value="UniProtKB-KW"/>
</dbReference>
<evidence type="ECO:0000256" key="8">
    <source>
        <dbReference type="ARBA" id="ARBA00023012"/>
    </source>
</evidence>
<dbReference type="SUPFAM" id="SSF55874">
    <property type="entry name" value="ATPase domain of HSP90 chaperone/DNA topoisomerase II/histidine kinase"/>
    <property type="match status" value="1"/>
</dbReference>
<dbReference type="PROSITE" id="PS50113">
    <property type="entry name" value="PAC"/>
    <property type="match status" value="1"/>
</dbReference>
<dbReference type="GO" id="GO:0005886">
    <property type="term" value="C:plasma membrane"/>
    <property type="evidence" value="ECO:0007669"/>
    <property type="project" value="UniProtKB-SubCell"/>
</dbReference>
<dbReference type="Gene3D" id="3.40.50.2300">
    <property type="match status" value="1"/>
</dbReference>
<evidence type="ECO:0000256" key="5">
    <source>
        <dbReference type="ARBA" id="ARBA00022741"/>
    </source>
</evidence>
<evidence type="ECO:0000259" key="16">
    <source>
        <dbReference type="PROSITE" id="PS50110"/>
    </source>
</evidence>
<dbReference type="SMART" id="SM00388">
    <property type="entry name" value="HisKA"/>
    <property type="match status" value="1"/>
</dbReference>
<dbReference type="EC" id="2.7.13.3" evidence="2"/>
<dbReference type="CDD" id="cd16922">
    <property type="entry name" value="HATPase_EvgS-ArcB-TorS-like"/>
    <property type="match status" value="1"/>
</dbReference>
<dbReference type="SMART" id="SM00387">
    <property type="entry name" value="HATPase_c"/>
    <property type="match status" value="1"/>
</dbReference>
<dbReference type="FunFam" id="1.10.287.130:FF:000002">
    <property type="entry name" value="Two-component osmosensing histidine kinase"/>
    <property type="match status" value="1"/>
</dbReference>
<evidence type="ECO:0000313" key="21">
    <source>
        <dbReference type="Proteomes" id="UP000718593"/>
    </source>
</evidence>
<dbReference type="PANTHER" id="PTHR45339:SF3">
    <property type="entry name" value="HISTIDINE KINASE"/>
    <property type="match status" value="1"/>
</dbReference>
<evidence type="ECO:0000256" key="11">
    <source>
        <dbReference type="ARBA" id="ARBA00068150"/>
    </source>
</evidence>
<keyword evidence="7" id="KW-0067">ATP-binding</keyword>
<dbReference type="NCBIfam" id="TIGR00229">
    <property type="entry name" value="sensory_box"/>
    <property type="match status" value="1"/>
</dbReference>
<dbReference type="PROSITE" id="PS50112">
    <property type="entry name" value="PAS"/>
    <property type="match status" value="1"/>
</dbReference>
<dbReference type="SUPFAM" id="SSF52172">
    <property type="entry name" value="CheY-like"/>
    <property type="match status" value="1"/>
</dbReference>
<evidence type="ECO:0000259" key="17">
    <source>
        <dbReference type="PROSITE" id="PS50112"/>
    </source>
</evidence>
<gene>
    <name evidence="20" type="ORF">HXL68_03630</name>
</gene>
<comment type="catalytic activity">
    <reaction evidence="1">
        <text>ATP + protein L-histidine = ADP + protein N-phospho-L-histidine.</text>
        <dbReference type="EC" id="2.7.13.3"/>
    </reaction>
</comment>
<dbReference type="InterPro" id="IPR036641">
    <property type="entry name" value="HPT_dom_sf"/>
</dbReference>
<keyword evidence="8" id="KW-0902">Two-component regulatory system</keyword>
<comment type="subunit">
    <text evidence="10">At low DSF concentrations, interacts with RpfF.</text>
</comment>
<dbReference type="Pfam" id="PF01627">
    <property type="entry name" value="Hpt"/>
    <property type="match status" value="1"/>
</dbReference>
<protein>
    <recommendedName>
        <fullName evidence="11">Sensory/regulatory protein RpfC</fullName>
        <ecNumber evidence="2">2.7.13.3</ecNumber>
    </recommendedName>
    <alternativeName>
        <fullName evidence="12">Virulence sensor protein BvgS</fullName>
    </alternativeName>
</protein>
<feature type="domain" description="Histidine kinase" evidence="15">
    <location>
        <begin position="165"/>
        <end position="386"/>
    </location>
</feature>
<dbReference type="SUPFAM" id="SSF47384">
    <property type="entry name" value="Homodimeric domain of signal transducing histidine kinase"/>
    <property type="match status" value="1"/>
</dbReference>
<dbReference type="PRINTS" id="PR00344">
    <property type="entry name" value="BCTRLSENSOR"/>
</dbReference>
<comment type="caution">
    <text evidence="20">The sequence shown here is derived from an EMBL/GenBank/DDBJ whole genome shotgun (WGS) entry which is preliminary data.</text>
</comment>
<feature type="domain" description="HPt" evidence="19">
    <location>
        <begin position="561"/>
        <end position="655"/>
    </location>
</feature>
<dbReference type="SUPFAM" id="SSF55785">
    <property type="entry name" value="PYP-like sensor domain (PAS domain)"/>
    <property type="match status" value="1"/>
</dbReference>
<feature type="modified residue" description="4-aspartylphosphate" evidence="14">
    <location>
        <position position="457"/>
    </location>
</feature>
<dbReference type="SMART" id="SM00086">
    <property type="entry name" value="PAC"/>
    <property type="match status" value="1"/>
</dbReference>
<dbReference type="Pfam" id="PF00512">
    <property type="entry name" value="HisKA"/>
    <property type="match status" value="1"/>
</dbReference>
<sequence length="731" mass="80977">AEEQLRKLSLAIEQSPHSIVITNTVPEIEYVNAAFMRNTGYTLAEAVGKNPRILKSGQTLSGNYDNLWQTLARGEIWQGEFINQRKDGTIYEELAIISPVRQPDGRVTHYLGIKEDITEKKRIQKELEHYRHHLEQLVDERTVQLMRAKEEAESASRAKSTFLANMSHEIRTPMNAIIGLTHLAQRHAGDPEQQKRLQKVGDAAHHLLSIINDILDISKIEADKLQLEDTDFSLVKTCQAACELVATRAEAKRLPVRWHFDPAIPDTLRGDPMRIQQILLNFLSNAVKFTERGQIDLHTQLLAHDENSITIRCTVSDTGVGIPAANIPRLFIPFEQGDSSTTRRYGGTGLGLAISQRLAKAMQGEIGVDSTPGQGSTFWFTARLKVASATPQAHAVRLPPAHHRQGARVLLAEDNPINAEVACDLLQGAGLKVDLARHGGEALELARQQRYDLVLMDMQMPVMDGIEATRQLRTLPGWNRVPILAMTANAFDEDRQACMAAGMNDHISKPVSPDILYATLARWLPLRREPQASEGDQARISVLDNITGLDSSAGMHAVRGKVDTYLRLLAKFAETHNGDFDLIRRTLADNNRDEARRIAHSLKGVSATLGATFINQAAITLELAILDGEPTAALQPLIDRAEEAYHALHSQLAAIQENAQPPAIAIDVTAARALLQEIRHELEHGDMSVQERVRVHAETLKQLLGPRFSEFDNLVSSFAFEDALVLLDQAG</sequence>
<evidence type="ECO:0000259" key="19">
    <source>
        <dbReference type="PROSITE" id="PS50894"/>
    </source>
</evidence>
<feature type="domain" description="PAC" evidence="18">
    <location>
        <begin position="77"/>
        <end position="129"/>
    </location>
</feature>
<dbReference type="SMART" id="SM00073">
    <property type="entry name" value="HPT"/>
    <property type="match status" value="1"/>
</dbReference>
<dbReference type="InterPro" id="IPR000700">
    <property type="entry name" value="PAS-assoc_C"/>
</dbReference>
<dbReference type="InterPro" id="IPR000014">
    <property type="entry name" value="PAS"/>
</dbReference>
<evidence type="ECO:0000256" key="6">
    <source>
        <dbReference type="ARBA" id="ARBA00022777"/>
    </source>
</evidence>
<keyword evidence="5" id="KW-0547">Nucleotide-binding</keyword>
<dbReference type="InterPro" id="IPR003594">
    <property type="entry name" value="HATPase_dom"/>
</dbReference>
<keyword evidence="4" id="KW-0808">Transferase</keyword>
<dbReference type="CDD" id="cd00082">
    <property type="entry name" value="HisKA"/>
    <property type="match status" value="1"/>
</dbReference>
<dbReference type="Pfam" id="PF13426">
    <property type="entry name" value="PAS_9"/>
    <property type="match status" value="1"/>
</dbReference>
<feature type="domain" description="Response regulatory" evidence="16">
    <location>
        <begin position="408"/>
        <end position="524"/>
    </location>
</feature>
<dbReference type="GO" id="GO:0000155">
    <property type="term" value="F:phosphorelay sensor kinase activity"/>
    <property type="evidence" value="ECO:0007669"/>
    <property type="project" value="InterPro"/>
</dbReference>
<dbReference type="Gene3D" id="3.30.565.10">
    <property type="entry name" value="Histidine kinase-like ATPase, C-terminal domain"/>
    <property type="match status" value="1"/>
</dbReference>
<name>A0A930BUC1_9RHOO</name>
<dbReference type="CDD" id="cd17546">
    <property type="entry name" value="REC_hyHK_CKI1_RcsC-like"/>
    <property type="match status" value="1"/>
</dbReference>
<dbReference type="SUPFAM" id="SSF47226">
    <property type="entry name" value="Histidine-containing phosphotransfer domain, HPT domain"/>
    <property type="match status" value="1"/>
</dbReference>
<dbReference type="InterPro" id="IPR001789">
    <property type="entry name" value="Sig_transdc_resp-reg_receiver"/>
</dbReference>
<dbReference type="PROSITE" id="PS50110">
    <property type="entry name" value="RESPONSE_REGULATORY"/>
    <property type="match status" value="1"/>
</dbReference>
<keyword evidence="3 14" id="KW-0597">Phosphoprotein</keyword>
<dbReference type="InterPro" id="IPR011006">
    <property type="entry name" value="CheY-like_superfamily"/>
</dbReference>
<evidence type="ECO:0000256" key="9">
    <source>
        <dbReference type="ARBA" id="ARBA00058004"/>
    </source>
</evidence>
<evidence type="ECO:0000259" key="18">
    <source>
        <dbReference type="PROSITE" id="PS50113"/>
    </source>
</evidence>
<comment type="function">
    <text evidence="9">Member of the two-component regulatory system BvgS/BvgA. Phosphorylates BvgA via a four-step phosphorelay in response to environmental signals.</text>
</comment>
<dbReference type="EMBL" id="JABZMI010000040">
    <property type="protein sequence ID" value="MBF1164113.1"/>
    <property type="molecule type" value="Genomic_DNA"/>
</dbReference>
<dbReference type="Pfam" id="PF00072">
    <property type="entry name" value="Response_reg"/>
    <property type="match status" value="1"/>
</dbReference>
<evidence type="ECO:0000256" key="12">
    <source>
        <dbReference type="ARBA" id="ARBA00070152"/>
    </source>
</evidence>
<dbReference type="Pfam" id="PF02518">
    <property type="entry name" value="HATPase_c"/>
    <property type="match status" value="1"/>
</dbReference>
<dbReference type="InterPro" id="IPR036097">
    <property type="entry name" value="HisK_dim/P_sf"/>
</dbReference>
<evidence type="ECO:0000256" key="2">
    <source>
        <dbReference type="ARBA" id="ARBA00012438"/>
    </source>
</evidence>
<dbReference type="Gene3D" id="3.30.450.20">
    <property type="entry name" value="PAS domain"/>
    <property type="match status" value="1"/>
</dbReference>
<dbReference type="PANTHER" id="PTHR45339">
    <property type="entry name" value="HYBRID SIGNAL TRANSDUCTION HISTIDINE KINASE J"/>
    <property type="match status" value="1"/>
</dbReference>
<dbReference type="InterPro" id="IPR001610">
    <property type="entry name" value="PAC"/>
</dbReference>
<dbReference type="InterPro" id="IPR036890">
    <property type="entry name" value="HATPase_C_sf"/>
</dbReference>
<dbReference type="InterPro" id="IPR004358">
    <property type="entry name" value="Sig_transdc_His_kin-like_C"/>
</dbReference>
<dbReference type="InterPro" id="IPR003661">
    <property type="entry name" value="HisK_dim/P_dom"/>
</dbReference>
<feature type="domain" description="PAS" evidence="17">
    <location>
        <begin position="4"/>
        <end position="50"/>
    </location>
</feature>